<feature type="domain" description="FAD-binding" evidence="4">
    <location>
        <begin position="1"/>
        <end position="328"/>
    </location>
</feature>
<dbReference type="Gene3D" id="3.50.50.60">
    <property type="entry name" value="FAD/NAD(P)-binding domain"/>
    <property type="match status" value="1"/>
</dbReference>
<dbReference type="PRINTS" id="PR00420">
    <property type="entry name" value="RNGMNOXGNASE"/>
</dbReference>
<keyword evidence="2" id="KW-0285">Flavoprotein</keyword>
<dbReference type="PANTHER" id="PTHR43004:SF19">
    <property type="entry name" value="BINDING MONOOXYGENASE, PUTATIVE (JCVI)-RELATED"/>
    <property type="match status" value="1"/>
</dbReference>
<name>A0A6N7LYN6_9GAMM</name>
<evidence type="ECO:0000256" key="1">
    <source>
        <dbReference type="ARBA" id="ARBA00001974"/>
    </source>
</evidence>
<dbReference type="Pfam" id="PF01494">
    <property type="entry name" value="FAD_binding_3"/>
    <property type="match status" value="1"/>
</dbReference>
<protein>
    <submittedName>
        <fullName evidence="5">Oxidoreductase</fullName>
    </submittedName>
</protein>
<gene>
    <name evidence="5" type="ORF">GFN93_14830</name>
</gene>
<dbReference type="GO" id="GO:0071949">
    <property type="term" value="F:FAD binding"/>
    <property type="evidence" value="ECO:0007669"/>
    <property type="project" value="InterPro"/>
</dbReference>
<evidence type="ECO:0000313" key="5">
    <source>
        <dbReference type="EMBL" id="MQX54526.1"/>
    </source>
</evidence>
<dbReference type="PANTHER" id="PTHR43004">
    <property type="entry name" value="TRK SYSTEM POTASSIUM UPTAKE PROTEIN"/>
    <property type="match status" value="1"/>
</dbReference>
<dbReference type="EMBL" id="WIRE01000002">
    <property type="protein sequence ID" value="MQX54526.1"/>
    <property type="molecule type" value="Genomic_DNA"/>
</dbReference>
<reference evidence="5 6" key="1">
    <citation type="submission" date="2019-10" db="EMBL/GenBank/DDBJ databases">
        <title>Alcanivorax sp.PA15-N-34 draft genome sequence.</title>
        <authorList>
            <person name="Liao X."/>
            <person name="Shao Z."/>
        </authorList>
    </citation>
    <scope>NUCLEOTIDE SEQUENCE [LARGE SCALE GENOMIC DNA]</scope>
    <source>
        <strain evidence="5 6">PA15-N-34</strain>
    </source>
</reference>
<evidence type="ECO:0000256" key="3">
    <source>
        <dbReference type="ARBA" id="ARBA00022827"/>
    </source>
</evidence>
<accession>A0A6N7LYN6</accession>
<sequence>MIVGAGPTGLTLGIGLRRQGIACTIIDRLDAPSPWSKALGLHSRSLEVFAAMDVLGPIRKASRVLKAVSVYGDNGFLFELDLTSLDAPYPWVLSCPQSDVEEALIQRFKALGGELVRGVELLDFTQDGSRVTARIRQGTAVQTLHSDVMVGADGVGSTVRQQLGLGFHGVEYSEHFLLADVDWESPWRSDSSHGFLQEEGLLIALPLPTGWRLIMATDAPPDVPLEVSVFEERLAPILGEKPDLGSPRWISEFSVQRRLAQHYRRNRVYLAGDAAHVQSPLGAQGMNTGLADAFNLSWKLGYYLNGYGSGELLDSYEQERRPVAEKMIYGVDMLSRASLVKLPLLRRSRDSLLKLAGGRNRLSSRILRTASQLDVHYRHSPIVTSGPESDLGWRREGPLPGDRLPDASLKSVRTGHLHQLHDLLRKPVHHLILQLSEKPEYNEKLVLYAFSDRLGQDYRNRAHLTVVAAQHTPHAEIPREGTTRIWQDHEGDFAKAFGHGPRLWLMRPDGHLAYRAPVGNADHLLEYLDSVLGRRGAD</sequence>
<keyword evidence="6" id="KW-1185">Reference proteome</keyword>
<evidence type="ECO:0000256" key="2">
    <source>
        <dbReference type="ARBA" id="ARBA00022630"/>
    </source>
</evidence>
<dbReference type="InterPro" id="IPR036188">
    <property type="entry name" value="FAD/NAD-bd_sf"/>
</dbReference>
<dbReference type="InterPro" id="IPR002938">
    <property type="entry name" value="FAD-bd"/>
</dbReference>
<dbReference type="GO" id="GO:0016709">
    <property type="term" value="F:oxidoreductase activity, acting on paired donors, with incorporation or reduction of molecular oxygen, NAD(P)H as one donor, and incorporation of one atom of oxygen"/>
    <property type="evidence" value="ECO:0007669"/>
    <property type="project" value="UniProtKB-ARBA"/>
</dbReference>
<comment type="cofactor">
    <cofactor evidence="1">
        <name>FAD</name>
        <dbReference type="ChEBI" id="CHEBI:57692"/>
    </cofactor>
</comment>
<proteinExistence type="predicted"/>
<comment type="caution">
    <text evidence="5">The sequence shown here is derived from an EMBL/GenBank/DDBJ whole genome shotgun (WGS) entry which is preliminary data.</text>
</comment>
<dbReference type="InterPro" id="IPR050641">
    <property type="entry name" value="RIFMO-like"/>
</dbReference>
<evidence type="ECO:0000313" key="6">
    <source>
        <dbReference type="Proteomes" id="UP000469421"/>
    </source>
</evidence>
<dbReference type="AlphaFoldDB" id="A0A6N7LYN6"/>
<dbReference type="Gene3D" id="3.40.30.120">
    <property type="match status" value="1"/>
</dbReference>
<evidence type="ECO:0000259" key="4">
    <source>
        <dbReference type="Pfam" id="PF01494"/>
    </source>
</evidence>
<organism evidence="5 6">
    <name type="scientific">Alcanivorax sediminis</name>
    <dbReference type="NCBI Taxonomy" id="2663008"/>
    <lineage>
        <taxon>Bacteria</taxon>
        <taxon>Pseudomonadati</taxon>
        <taxon>Pseudomonadota</taxon>
        <taxon>Gammaproteobacteria</taxon>
        <taxon>Oceanospirillales</taxon>
        <taxon>Alcanivoracaceae</taxon>
        <taxon>Alcanivorax</taxon>
    </lineage>
</organism>
<dbReference type="SUPFAM" id="SSF51905">
    <property type="entry name" value="FAD/NAD(P)-binding domain"/>
    <property type="match status" value="1"/>
</dbReference>
<dbReference type="Proteomes" id="UP000469421">
    <property type="component" value="Unassembled WGS sequence"/>
</dbReference>
<keyword evidence="3" id="KW-0274">FAD</keyword>
<dbReference type="Gene3D" id="3.30.70.2450">
    <property type="match status" value="1"/>
</dbReference>